<evidence type="ECO:0000313" key="2">
    <source>
        <dbReference type="Proteomes" id="UP000307956"/>
    </source>
</evidence>
<dbReference type="EMBL" id="SSOD01000011">
    <property type="protein sequence ID" value="THF60378.1"/>
    <property type="molecule type" value="Genomic_DNA"/>
</dbReference>
<sequence>MDTLGRWLAHYLAEKMESAASAPEGAAGESARRECVDLILRLWERRQTWPLSAPLKDVADRLEELLRPKPRFLRTATQTSDPLLDLLRGLEDLHYRETQVCLMAWATGLDLSKTRAYLHDHPEHLDDDEHRLSQHLIELQGHMFGPEARLDGEPCPDFATLPKPEQRKIVRARLRAIAKSRTQLLGR</sequence>
<organism evidence="1 2">
    <name type="scientific">Pseudothauera rhizosphaerae</name>
    <dbReference type="NCBI Taxonomy" id="2565932"/>
    <lineage>
        <taxon>Bacteria</taxon>
        <taxon>Pseudomonadati</taxon>
        <taxon>Pseudomonadota</taxon>
        <taxon>Betaproteobacteria</taxon>
        <taxon>Rhodocyclales</taxon>
        <taxon>Zoogloeaceae</taxon>
        <taxon>Pseudothauera</taxon>
    </lineage>
</organism>
<gene>
    <name evidence="1" type="ORF">E6O51_14345</name>
</gene>
<name>A0A4S4AMJ3_9RHOO</name>
<proteinExistence type="predicted"/>
<accession>A0A4S4AMJ3</accession>
<reference evidence="1 2" key="1">
    <citation type="submission" date="2019-04" db="EMBL/GenBank/DDBJ databases">
        <title>Azoarcus rhizosphaerae sp. nov. isolated from rhizosphere of Ficus religiosa.</title>
        <authorList>
            <person name="Lin S.-Y."/>
            <person name="Hameed A."/>
            <person name="Hsu Y.-H."/>
            <person name="Young C.-C."/>
        </authorList>
    </citation>
    <scope>NUCLEOTIDE SEQUENCE [LARGE SCALE GENOMIC DNA]</scope>
    <source>
        <strain evidence="1 2">CC-YHH848</strain>
    </source>
</reference>
<evidence type="ECO:0000313" key="1">
    <source>
        <dbReference type="EMBL" id="THF60378.1"/>
    </source>
</evidence>
<protein>
    <submittedName>
        <fullName evidence="1">Uncharacterized protein</fullName>
    </submittedName>
</protein>
<dbReference type="AlphaFoldDB" id="A0A4S4AMJ3"/>
<keyword evidence="2" id="KW-1185">Reference proteome</keyword>
<dbReference type="OrthoDB" id="4166375at2"/>
<dbReference type="RefSeq" id="WP_136385679.1">
    <property type="nucleotide sequence ID" value="NZ_SSOD01000011.1"/>
</dbReference>
<dbReference type="Proteomes" id="UP000307956">
    <property type="component" value="Unassembled WGS sequence"/>
</dbReference>
<comment type="caution">
    <text evidence="1">The sequence shown here is derived from an EMBL/GenBank/DDBJ whole genome shotgun (WGS) entry which is preliminary data.</text>
</comment>